<name>A0AAN7WSH0_ELEMC</name>
<dbReference type="InterPro" id="IPR035983">
    <property type="entry name" value="Hect_E3_ubiquitin_ligase"/>
</dbReference>
<dbReference type="InterPro" id="IPR000569">
    <property type="entry name" value="HECT_dom"/>
</dbReference>
<evidence type="ECO:0000313" key="6">
    <source>
        <dbReference type="Proteomes" id="UP001346869"/>
    </source>
</evidence>
<evidence type="ECO:0000256" key="2">
    <source>
        <dbReference type="ARBA" id="ARBA00022786"/>
    </source>
</evidence>
<dbReference type="PROSITE" id="PS50237">
    <property type="entry name" value="HECT"/>
    <property type="match status" value="1"/>
</dbReference>
<comment type="caution">
    <text evidence="5">The sequence shown here is derived from an EMBL/GenBank/DDBJ whole genome shotgun (WGS) entry which is preliminary data.</text>
</comment>
<dbReference type="AlphaFoldDB" id="A0AAN7WSH0"/>
<evidence type="ECO:0000313" key="5">
    <source>
        <dbReference type="EMBL" id="KAK5848867.1"/>
    </source>
</evidence>
<keyword evidence="2 3" id="KW-0833">Ubl conjugation pathway</keyword>
<dbReference type="Pfam" id="PF00632">
    <property type="entry name" value="HECT"/>
    <property type="match status" value="1"/>
</dbReference>
<keyword evidence="1" id="KW-0808">Transferase</keyword>
<accession>A0AAN7WSH0</accession>
<dbReference type="Proteomes" id="UP001346869">
    <property type="component" value="Unassembled WGS sequence"/>
</dbReference>
<proteinExistence type="predicted"/>
<organism evidence="5 6">
    <name type="scientific">Eleginops maclovinus</name>
    <name type="common">Patagonian blennie</name>
    <name type="synonym">Eleginus maclovinus</name>
    <dbReference type="NCBI Taxonomy" id="56733"/>
    <lineage>
        <taxon>Eukaryota</taxon>
        <taxon>Metazoa</taxon>
        <taxon>Chordata</taxon>
        <taxon>Craniata</taxon>
        <taxon>Vertebrata</taxon>
        <taxon>Euteleostomi</taxon>
        <taxon>Actinopterygii</taxon>
        <taxon>Neopterygii</taxon>
        <taxon>Teleostei</taxon>
        <taxon>Neoteleostei</taxon>
        <taxon>Acanthomorphata</taxon>
        <taxon>Eupercaria</taxon>
        <taxon>Perciformes</taxon>
        <taxon>Notothenioidei</taxon>
        <taxon>Eleginopidae</taxon>
        <taxon>Eleginops</taxon>
    </lineage>
</organism>
<reference evidence="5 6" key="2">
    <citation type="journal article" date="2023" name="Mol. Biol. Evol.">
        <title>Genomics of Secondarily Temperate Adaptation in the Only Non-Antarctic Icefish.</title>
        <authorList>
            <person name="Rivera-Colon A.G."/>
            <person name="Rayamajhi N."/>
            <person name="Minhas B.F."/>
            <person name="Madrigal G."/>
            <person name="Bilyk K.T."/>
            <person name="Yoon V."/>
            <person name="Hune M."/>
            <person name="Gregory S."/>
            <person name="Cheng C.H.C."/>
            <person name="Catchen J.M."/>
        </authorList>
    </citation>
    <scope>NUCLEOTIDE SEQUENCE [LARGE SCALE GENOMIC DNA]</scope>
    <source>
        <strain evidence="5">JMC-PN-2008</strain>
    </source>
</reference>
<dbReference type="Gene3D" id="3.30.2410.10">
    <property type="entry name" value="Hect, E3 ligase catalytic domain"/>
    <property type="match status" value="1"/>
</dbReference>
<dbReference type="SUPFAM" id="SSF56204">
    <property type="entry name" value="Hect, E3 ligase catalytic domain"/>
    <property type="match status" value="1"/>
</dbReference>
<sequence>MEARTIGFWQDWLLKVEDGGSTLKLGDVLAFATGLQKIPAAGFPTQPQLQFLHPEDGPASFPTANTCALILRLPVFPTYEKFEGAMENGINLAGQFGVA</sequence>
<evidence type="ECO:0000259" key="4">
    <source>
        <dbReference type="PROSITE" id="PS50237"/>
    </source>
</evidence>
<protein>
    <recommendedName>
        <fullName evidence="4">HECT domain-containing protein</fullName>
    </recommendedName>
</protein>
<evidence type="ECO:0000256" key="1">
    <source>
        <dbReference type="ARBA" id="ARBA00022679"/>
    </source>
</evidence>
<dbReference type="GO" id="GO:0004842">
    <property type="term" value="F:ubiquitin-protein transferase activity"/>
    <property type="evidence" value="ECO:0007669"/>
    <property type="project" value="InterPro"/>
</dbReference>
<evidence type="ECO:0000256" key="3">
    <source>
        <dbReference type="PROSITE-ProRule" id="PRU00104"/>
    </source>
</evidence>
<gene>
    <name evidence="5" type="ORF">PBY51_008554</name>
</gene>
<feature type="active site" description="Glycyl thioester intermediate" evidence="3">
    <location>
        <position position="67"/>
    </location>
</feature>
<reference evidence="5 6" key="1">
    <citation type="journal article" date="2023" name="Genes (Basel)">
        <title>Chromosome-Level Genome Assembly and Circadian Gene Repertoire of the Patagonia Blennie Eleginops maclovinus-The Closest Ancestral Proxy of Antarctic Cryonotothenioids.</title>
        <authorList>
            <person name="Cheng C.C."/>
            <person name="Rivera-Colon A.G."/>
            <person name="Minhas B.F."/>
            <person name="Wilson L."/>
            <person name="Rayamajhi N."/>
            <person name="Vargas-Chacoff L."/>
            <person name="Catchen J.M."/>
        </authorList>
    </citation>
    <scope>NUCLEOTIDE SEQUENCE [LARGE SCALE GENOMIC DNA]</scope>
    <source>
        <strain evidence="5">JMC-PN-2008</strain>
    </source>
</reference>
<keyword evidence="6" id="KW-1185">Reference proteome</keyword>
<feature type="domain" description="HECT" evidence="4">
    <location>
        <begin position="12"/>
        <end position="99"/>
    </location>
</feature>
<dbReference type="EMBL" id="JAUZQC010000024">
    <property type="protein sequence ID" value="KAK5848867.1"/>
    <property type="molecule type" value="Genomic_DNA"/>
</dbReference>